<gene>
    <name evidence="8" type="ORF">GCM10007116_01510</name>
    <name evidence="7" type="ORF">HS1genome_2403</name>
</gene>
<dbReference type="InterPro" id="IPR049470">
    <property type="entry name" value="TRM61_C"/>
</dbReference>
<accession>A0A348B762</accession>
<evidence type="ECO:0000256" key="4">
    <source>
        <dbReference type="ARBA" id="ARBA00022694"/>
    </source>
</evidence>
<dbReference type="Gene3D" id="3.40.50.150">
    <property type="entry name" value="Vaccinia Virus protein VP39"/>
    <property type="match status" value="1"/>
</dbReference>
<dbReference type="InterPro" id="IPR014816">
    <property type="entry name" value="tRNA_MeTrfase_Gcd14"/>
</dbReference>
<dbReference type="Proteomes" id="UP000276741">
    <property type="component" value="Chromosome"/>
</dbReference>
<reference evidence="7" key="3">
    <citation type="journal article" date="2019" name="BMC Res. Notes">
        <title>Complete genome sequence of the Sulfodiicoccus acidiphilus strain HS-1T, the first crenarchaeon that lacks polB3, isolated from an acidic hot spring in Ohwaku-dani, Hakone, Japan.</title>
        <authorList>
            <person name="Sakai H.D."/>
            <person name="Kurosawa N."/>
        </authorList>
    </citation>
    <scope>NUCLEOTIDE SEQUENCE</scope>
    <source>
        <strain evidence="7">HS-1</strain>
    </source>
</reference>
<proteinExistence type="predicted"/>
<dbReference type="GO" id="GO:0160107">
    <property type="term" value="F:tRNA (adenine(58)-N1)-methyltransferase activity"/>
    <property type="evidence" value="ECO:0007669"/>
    <property type="project" value="InterPro"/>
</dbReference>
<dbReference type="GeneID" id="38667858"/>
<dbReference type="SUPFAM" id="SSF53335">
    <property type="entry name" value="S-adenosyl-L-methionine-dependent methyltransferases"/>
    <property type="match status" value="1"/>
</dbReference>
<reference evidence="8" key="1">
    <citation type="journal article" date="2014" name="Int. J. Syst. Evol. Microbiol.">
        <title>Complete genome sequence of Corynebacterium casei LMG S-19264T (=DSM 44701T), isolated from a smear-ripened cheese.</title>
        <authorList>
            <consortium name="US DOE Joint Genome Institute (JGI-PGF)"/>
            <person name="Walter F."/>
            <person name="Albersmeier A."/>
            <person name="Kalinowski J."/>
            <person name="Ruckert C."/>
        </authorList>
    </citation>
    <scope>NUCLEOTIDE SEQUENCE</scope>
    <source>
        <strain evidence="8">JCM 31740</strain>
    </source>
</reference>
<dbReference type="Proteomes" id="UP000616143">
    <property type="component" value="Unassembled WGS sequence"/>
</dbReference>
<protein>
    <recommendedName>
        <fullName evidence="6">tRNA (adenine(58)-N(1))-methyltransferase catalytic subunit TRM61 C-terminal domain-containing protein</fullName>
    </recommendedName>
</protein>
<name>A0A348B762_9CREN</name>
<dbReference type="Gene3D" id="3.10.330.20">
    <property type="match status" value="1"/>
</dbReference>
<organism evidence="7 9">
    <name type="scientific">Sulfodiicoccus acidiphilus</name>
    <dbReference type="NCBI Taxonomy" id="1670455"/>
    <lineage>
        <taxon>Archaea</taxon>
        <taxon>Thermoproteota</taxon>
        <taxon>Thermoprotei</taxon>
        <taxon>Sulfolobales</taxon>
        <taxon>Sulfolobaceae</taxon>
        <taxon>Sulfodiicoccus</taxon>
    </lineage>
</organism>
<dbReference type="RefSeq" id="WP_126451232.1">
    <property type="nucleotide sequence ID" value="NZ_AP018553.1"/>
</dbReference>
<feature type="binding site" evidence="5">
    <location>
        <begin position="105"/>
        <end position="108"/>
    </location>
    <ligand>
        <name>S-adenosyl-L-methionine</name>
        <dbReference type="ChEBI" id="CHEBI:59789"/>
    </ligand>
</feature>
<dbReference type="GO" id="GO:0030488">
    <property type="term" value="P:tRNA methylation"/>
    <property type="evidence" value="ECO:0007669"/>
    <property type="project" value="InterPro"/>
</dbReference>
<dbReference type="KEGG" id="sacd:HS1genome_2403"/>
<keyword evidence="9" id="KW-1185">Reference proteome</keyword>
<evidence type="ECO:0000256" key="2">
    <source>
        <dbReference type="ARBA" id="ARBA00022679"/>
    </source>
</evidence>
<dbReference type="Pfam" id="PF08704">
    <property type="entry name" value="GCD14"/>
    <property type="match status" value="1"/>
</dbReference>
<dbReference type="PROSITE" id="PS51620">
    <property type="entry name" value="SAM_TRM61"/>
    <property type="match status" value="1"/>
</dbReference>
<dbReference type="PANTHER" id="PTHR12133:SF1">
    <property type="entry name" value="TRNA (ADENINE(58)-N(1))-METHYLTRANSFERASE, MITOCHONDRIAL"/>
    <property type="match status" value="1"/>
</dbReference>
<evidence type="ECO:0000313" key="7">
    <source>
        <dbReference type="EMBL" id="BBD74014.1"/>
    </source>
</evidence>
<evidence type="ECO:0000313" key="8">
    <source>
        <dbReference type="EMBL" id="GGT87157.1"/>
    </source>
</evidence>
<evidence type="ECO:0000256" key="1">
    <source>
        <dbReference type="ARBA" id="ARBA00022603"/>
    </source>
</evidence>
<dbReference type="GO" id="GO:0031515">
    <property type="term" value="C:tRNA (m1A) methyltransferase complex"/>
    <property type="evidence" value="ECO:0007669"/>
    <property type="project" value="InterPro"/>
</dbReference>
<keyword evidence="2" id="KW-0808">Transferase</keyword>
<reference evidence="9" key="2">
    <citation type="submission" date="2018-04" db="EMBL/GenBank/DDBJ databases">
        <title>Complete genome sequence of Sulfodiicoccus acidiphilus strain HS-1.</title>
        <authorList>
            <person name="Sakai H.D."/>
            <person name="Kurosawa N."/>
        </authorList>
    </citation>
    <scope>NUCLEOTIDE SEQUENCE [LARGE SCALE GENOMIC DNA]</scope>
    <source>
        <strain evidence="9">HS-1</strain>
    </source>
</reference>
<reference evidence="8" key="4">
    <citation type="submission" date="2020-09" db="EMBL/GenBank/DDBJ databases">
        <authorList>
            <person name="Sun Q."/>
            <person name="Ohkuma M."/>
        </authorList>
    </citation>
    <scope>NUCLEOTIDE SEQUENCE</scope>
    <source>
        <strain evidence="8">JCM 31740</strain>
    </source>
</reference>
<evidence type="ECO:0000256" key="3">
    <source>
        <dbReference type="ARBA" id="ARBA00022691"/>
    </source>
</evidence>
<feature type="binding site" evidence="5">
    <location>
        <position position="170"/>
    </location>
    <ligand>
        <name>S-adenosyl-L-methionine</name>
        <dbReference type="ChEBI" id="CHEBI:59789"/>
    </ligand>
</feature>
<evidence type="ECO:0000256" key="5">
    <source>
        <dbReference type="PIRSR" id="PIRSR017269-1"/>
    </source>
</evidence>
<dbReference type="PIRSF" id="PIRSF017269">
    <property type="entry name" value="GCD14"/>
    <property type="match status" value="1"/>
</dbReference>
<keyword evidence="4" id="KW-0819">tRNA processing</keyword>
<feature type="binding site" evidence="5">
    <location>
        <position position="126"/>
    </location>
    <ligand>
        <name>S-adenosyl-L-methionine</name>
        <dbReference type="ChEBI" id="CHEBI:59789"/>
    </ligand>
</feature>
<dbReference type="EMBL" id="BMQS01000001">
    <property type="protein sequence ID" value="GGT87157.1"/>
    <property type="molecule type" value="Genomic_DNA"/>
</dbReference>
<feature type="binding site" evidence="5">
    <location>
        <position position="154"/>
    </location>
    <ligand>
        <name>S-adenosyl-L-methionine</name>
        <dbReference type="ChEBI" id="CHEBI:59789"/>
    </ligand>
</feature>
<dbReference type="OrthoDB" id="30774at2157"/>
<keyword evidence="3 5" id="KW-0949">S-adenosyl-L-methionine</keyword>
<sequence length="264" mass="29615">MKVSEGEEVLLYVDERRKYLLRVEKGKYLSTDKGKVKCDEIIGLEYGSRLKLSKGEAYVLRPTVADLYRGGLRPSQVIYPKDVSYMIFYSGIGPGSKVVEAGTGSGYLTAALAHFVGDEGKVYSYDVRDDMQRNAEKNLRRLKLSHRVELKRGDVREEITEREVDAVFLDMPDPWNALKSVRVALKPSGHLSVFVPTLRQVELTYLAMGRTGFTDLRADQLILMEIRVKENATRPKNVGVMHTGYVVLGRKVQADISAPGSIEV</sequence>
<feature type="domain" description="tRNA (adenine(58)-N(1))-methyltransferase catalytic subunit TRM61 C-terminal" evidence="6">
    <location>
        <begin position="58"/>
        <end position="239"/>
    </location>
</feature>
<dbReference type="PANTHER" id="PTHR12133">
    <property type="entry name" value="TRNA (ADENINE(58)-N(1))-METHYLTRANSFERASE"/>
    <property type="match status" value="1"/>
</dbReference>
<dbReference type="EMBL" id="AP018553">
    <property type="protein sequence ID" value="BBD74014.1"/>
    <property type="molecule type" value="Genomic_DNA"/>
</dbReference>
<dbReference type="AlphaFoldDB" id="A0A348B762"/>
<evidence type="ECO:0000313" key="9">
    <source>
        <dbReference type="Proteomes" id="UP000276741"/>
    </source>
</evidence>
<evidence type="ECO:0000259" key="6">
    <source>
        <dbReference type="Pfam" id="PF08704"/>
    </source>
</evidence>
<dbReference type="CDD" id="cd02440">
    <property type="entry name" value="AdoMet_MTases"/>
    <property type="match status" value="1"/>
</dbReference>
<keyword evidence="1" id="KW-0489">Methyltransferase</keyword>
<dbReference type="InterPro" id="IPR029063">
    <property type="entry name" value="SAM-dependent_MTases_sf"/>
</dbReference>